<dbReference type="PANTHER" id="PTHR47463:SF2">
    <property type="entry name" value="F-BOX PROTEIN SKIP16"/>
    <property type="match status" value="1"/>
</dbReference>
<dbReference type="Gramene" id="EFJ21000">
    <property type="protein sequence ID" value="EFJ21000"/>
    <property type="gene ID" value="SELMODRAFT_417576"/>
</dbReference>
<dbReference type="EMBL" id="GL377600">
    <property type="protein sequence ID" value="EFJ21000.1"/>
    <property type="molecule type" value="Genomic_DNA"/>
</dbReference>
<dbReference type="InParanoid" id="D8S2X0"/>
<gene>
    <name evidence="1" type="ORF">SELMODRAFT_417576</name>
</gene>
<dbReference type="KEGG" id="smo:SELMODRAFT_417576"/>
<protein>
    <submittedName>
        <fullName evidence="1">Uncharacterized protein</fullName>
    </submittedName>
</protein>
<accession>D8S2X0</accession>
<proteinExistence type="predicted"/>
<dbReference type="HOGENOM" id="CLU_954439_0_0_1"/>
<evidence type="ECO:0000313" key="2">
    <source>
        <dbReference type="Proteomes" id="UP000001514"/>
    </source>
</evidence>
<evidence type="ECO:0000313" key="1">
    <source>
        <dbReference type="EMBL" id="EFJ21000.1"/>
    </source>
</evidence>
<name>D8S2X0_SELML</name>
<dbReference type="PANTHER" id="PTHR47463">
    <property type="entry name" value="F-BOX PROTEIN SKIP16"/>
    <property type="match status" value="1"/>
</dbReference>
<dbReference type="GO" id="GO:0019005">
    <property type="term" value="C:SCF ubiquitin ligase complex"/>
    <property type="evidence" value="ECO:0000318"/>
    <property type="project" value="GO_Central"/>
</dbReference>
<reference evidence="1 2" key="1">
    <citation type="journal article" date="2011" name="Science">
        <title>The Selaginella genome identifies genetic changes associated with the evolution of vascular plants.</title>
        <authorList>
            <person name="Banks J.A."/>
            <person name="Nishiyama T."/>
            <person name="Hasebe M."/>
            <person name="Bowman J.L."/>
            <person name="Gribskov M."/>
            <person name="dePamphilis C."/>
            <person name="Albert V.A."/>
            <person name="Aono N."/>
            <person name="Aoyama T."/>
            <person name="Ambrose B.A."/>
            <person name="Ashton N.W."/>
            <person name="Axtell M.J."/>
            <person name="Barker E."/>
            <person name="Barker M.S."/>
            <person name="Bennetzen J.L."/>
            <person name="Bonawitz N.D."/>
            <person name="Chapple C."/>
            <person name="Cheng C."/>
            <person name="Correa L.G."/>
            <person name="Dacre M."/>
            <person name="DeBarry J."/>
            <person name="Dreyer I."/>
            <person name="Elias M."/>
            <person name="Engstrom E.M."/>
            <person name="Estelle M."/>
            <person name="Feng L."/>
            <person name="Finet C."/>
            <person name="Floyd S.K."/>
            <person name="Frommer W.B."/>
            <person name="Fujita T."/>
            <person name="Gramzow L."/>
            <person name="Gutensohn M."/>
            <person name="Harholt J."/>
            <person name="Hattori M."/>
            <person name="Heyl A."/>
            <person name="Hirai T."/>
            <person name="Hiwatashi Y."/>
            <person name="Ishikawa M."/>
            <person name="Iwata M."/>
            <person name="Karol K.G."/>
            <person name="Koehler B."/>
            <person name="Kolukisaoglu U."/>
            <person name="Kubo M."/>
            <person name="Kurata T."/>
            <person name="Lalonde S."/>
            <person name="Li K."/>
            <person name="Li Y."/>
            <person name="Litt A."/>
            <person name="Lyons E."/>
            <person name="Manning G."/>
            <person name="Maruyama T."/>
            <person name="Michael T.P."/>
            <person name="Mikami K."/>
            <person name="Miyazaki S."/>
            <person name="Morinaga S."/>
            <person name="Murata T."/>
            <person name="Mueller-Roeber B."/>
            <person name="Nelson D.R."/>
            <person name="Obara M."/>
            <person name="Oguri Y."/>
            <person name="Olmstead R.G."/>
            <person name="Onodera N."/>
            <person name="Petersen B.L."/>
            <person name="Pils B."/>
            <person name="Prigge M."/>
            <person name="Rensing S.A."/>
            <person name="Riano-Pachon D.M."/>
            <person name="Roberts A.W."/>
            <person name="Sato Y."/>
            <person name="Scheller H.V."/>
            <person name="Schulz B."/>
            <person name="Schulz C."/>
            <person name="Shakirov E.V."/>
            <person name="Shibagaki N."/>
            <person name="Shinohara N."/>
            <person name="Shippen D.E."/>
            <person name="Soerensen I."/>
            <person name="Sotooka R."/>
            <person name="Sugimoto N."/>
            <person name="Sugita M."/>
            <person name="Sumikawa N."/>
            <person name="Tanurdzic M."/>
            <person name="Theissen G."/>
            <person name="Ulvskov P."/>
            <person name="Wakazuki S."/>
            <person name="Weng J.K."/>
            <person name="Willats W.W."/>
            <person name="Wipf D."/>
            <person name="Wolf P.G."/>
            <person name="Yang L."/>
            <person name="Zimmer A.D."/>
            <person name="Zhu Q."/>
            <person name="Mitros T."/>
            <person name="Hellsten U."/>
            <person name="Loque D."/>
            <person name="Otillar R."/>
            <person name="Salamov A."/>
            <person name="Schmutz J."/>
            <person name="Shapiro H."/>
            <person name="Lindquist E."/>
            <person name="Lucas S."/>
            <person name="Rokhsar D."/>
            <person name="Grigoriev I.V."/>
        </authorList>
    </citation>
    <scope>NUCLEOTIDE SEQUENCE [LARGE SCALE GENOMIC DNA]</scope>
</reference>
<sequence length="288" mass="33290">MAIVAQFFHDFSVYMCTDYEGRRCRTYKETYKSWFNVFKCYNYNITSVTKKLCLKIRSFLRFKGFEYMSTKGLPNNVINEAEAILNVNLPNSLRCLLLSMDGQPENCIISGLQHQEYRGDIFITSKDFRLNLKLCCVHLYLFVLSSNLHTGKSHLIQNPIKAIFQGGLAANRLYHHGCVPIPELSSFASDEFTYVAFICIDSEYLSLYNNIYLCASHKSKSNVNDTLLHKFSIWFGSQEEYCYDGRTYGVMTKTFTLEVPLCTVWVVCKSESETLTKSLDVSFLDYMF</sequence>
<keyword evidence="2" id="KW-1185">Reference proteome</keyword>
<organism evidence="2">
    <name type="scientific">Selaginella moellendorffii</name>
    <name type="common">Spikemoss</name>
    <dbReference type="NCBI Taxonomy" id="88036"/>
    <lineage>
        <taxon>Eukaryota</taxon>
        <taxon>Viridiplantae</taxon>
        <taxon>Streptophyta</taxon>
        <taxon>Embryophyta</taxon>
        <taxon>Tracheophyta</taxon>
        <taxon>Lycopodiopsida</taxon>
        <taxon>Selaginellales</taxon>
        <taxon>Selaginellaceae</taxon>
        <taxon>Selaginella</taxon>
    </lineage>
</organism>
<dbReference type="SUPFAM" id="SSF160631">
    <property type="entry name" value="SMI1/KNR4-like"/>
    <property type="match status" value="1"/>
</dbReference>
<dbReference type="AlphaFoldDB" id="D8S2X0"/>
<dbReference type="InterPro" id="IPR037883">
    <property type="entry name" value="Knr4/Smi1-like_sf"/>
</dbReference>
<dbReference type="Proteomes" id="UP000001514">
    <property type="component" value="Unassembled WGS sequence"/>
</dbReference>